<gene>
    <name evidence="1" type="ORF">AB204_09470</name>
</gene>
<sequence>MLHLMYLLKPTHKAHQDMAAFWQWVEQRDEWFYRSLAMAEERRWYIRTIGNNVHCLEHYVTFADEAAWGKYRQAVSKLCKDPEWEKIRIEQDLWWEILESRLLNDAPFIHNARR</sequence>
<name>A0A0J5FSQ5_9GAMM</name>
<protein>
    <recommendedName>
        <fullName evidence="3">NIPSNAP domain-containing protein</fullName>
    </recommendedName>
</protein>
<dbReference type="OrthoDB" id="4350884at2"/>
<evidence type="ECO:0000313" key="1">
    <source>
        <dbReference type="EMBL" id="KMJ45343.1"/>
    </source>
</evidence>
<dbReference type="EMBL" id="LFCV01000056">
    <property type="protein sequence ID" value="KMJ45343.1"/>
    <property type="molecule type" value="Genomic_DNA"/>
</dbReference>
<accession>A0A0J5FSQ5</accession>
<evidence type="ECO:0008006" key="3">
    <source>
        <dbReference type="Google" id="ProtNLM"/>
    </source>
</evidence>
<keyword evidence="2" id="KW-1185">Reference proteome</keyword>
<proteinExistence type="predicted"/>
<dbReference type="RefSeq" id="WP_047963130.1">
    <property type="nucleotide sequence ID" value="NZ_CAWMBG010000056.1"/>
</dbReference>
<comment type="caution">
    <text evidence="1">The sequence shown here is derived from an EMBL/GenBank/DDBJ whole genome shotgun (WGS) entry which is preliminary data.</text>
</comment>
<evidence type="ECO:0000313" key="2">
    <source>
        <dbReference type="Proteomes" id="UP000036277"/>
    </source>
</evidence>
<organism evidence="1 2">
    <name type="scientific">Xenorhabdus khoisanae</name>
    <dbReference type="NCBI Taxonomy" id="880157"/>
    <lineage>
        <taxon>Bacteria</taxon>
        <taxon>Pseudomonadati</taxon>
        <taxon>Pseudomonadota</taxon>
        <taxon>Gammaproteobacteria</taxon>
        <taxon>Enterobacterales</taxon>
        <taxon>Morganellaceae</taxon>
        <taxon>Xenorhabdus</taxon>
    </lineage>
</organism>
<dbReference type="STRING" id="880157.AB204_09470"/>
<dbReference type="AlphaFoldDB" id="A0A0J5FSQ5"/>
<dbReference type="Proteomes" id="UP000036277">
    <property type="component" value="Unassembled WGS sequence"/>
</dbReference>
<reference evidence="1 2" key="1">
    <citation type="submission" date="2015-06" db="EMBL/GenBank/DDBJ databases">
        <title>Draft Whole-Genome Sequence of the Entomopathogenic Bacterium Xenorhabdus khoisanae.</title>
        <authorList>
            <person name="Naidoo S."/>
            <person name="Featherston J."/>
            <person name="Gray V.M."/>
        </authorList>
    </citation>
    <scope>NUCLEOTIDE SEQUENCE [LARGE SCALE GENOMIC DNA]</scope>
    <source>
        <strain evidence="1 2">MCB</strain>
    </source>
</reference>
<dbReference type="PATRIC" id="fig|880157.4.peg.2004"/>